<accession>A0A450UF27</accession>
<dbReference type="InterPro" id="IPR027824">
    <property type="entry name" value="DUF4469"/>
</dbReference>
<gene>
    <name evidence="5" type="ORF">BECKH772A_GA0070896_1002712</name>
    <name evidence="6" type="ORF">BECKH772B_GA0070898_1002311</name>
    <name evidence="7" type="ORF">BECKH772C_GA0070978_1002512</name>
</gene>
<dbReference type="CDD" id="cd12843">
    <property type="entry name" value="Bvu_2165_C_like"/>
    <property type="match status" value="1"/>
</dbReference>
<sequence length="266" mass="28511">MPMGTHPSGIFRVAAPPMGKQDDDNETDRRSQTMTINYALFENHLTSDPDDYAAQVRIAGSADLDAIARRILEEGSTVGEADVMAVLIAAVAACESLLLEGMRVNLGDLCQLFPRISGVFHGPTDHFDPARHRLDVGASPGKGVRKAVREEGQVAKVESVKPAPTLMRYGDLASGEVNGTLTPGNIGTVDGHRLKFDPDQADEGIFLVAAAGETKVAMTQKNKPGQLVFLVPTGLAPGEYHLEVRARMRESSEIRTGRLDATLVVV</sequence>
<evidence type="ECO:0000256" key="2">
    <source>
        <dbReference type="SAM" id="MobiDB-lite"/>
    </source>
</evidence>
<keyword evidence="1" id="KW-0238">DNA-binding</keyword>
<reference evidence="5" key="1">
    <citation type="submission" date="2019-02" db="EMBL/GenBank/DDBJ databases">
        <authorList>
            <person name="Gruber-Vodicka R. H."/>
            <person name="Seah K. B. B."/>
        </authorList>
    </citation>
    <scope>NUCLEOTIDE SEQUENCE</scope>
    <source>
        <strain evidence="7">BECK_SA2B12</strain>
        <strain evidence="5">BECK_SA2B15</strain>
        <strain evidence="6">BECK_SA2B20</strain>
    </source>
</reference>
<feature type="region of interest" description="Disordered" evidence="2">
    <location>
        <begin position="1"/>
        <end position="29"/>
    </location>
</feature>
<proteinExistence type="predicted"/>
<dbReference type="Gene3D" id="4.10.520.10">
    <property type="entry name" value="IHF-like DNA-binding proteins"/>
    <property type="match status" value="1"/>
</dbReference>
<protein>
    <submittedName>
        <fullName evidence="5">Uncharacterized protein</fullName>
    </submittedName>
</protein>
<dbReference type="CDD" id="cd13833">
    <property type="entry name" value="HU_IHF_like"/>
    <property type="match status" value="1"/>
</dbReference>
<dbReference type="Pfam" id="PF14848">
    <property type="entry name" value="HU-DNA_bdg"/>
    <property type="match status" value="1"/>
</dbReference>
<organism evidence="5">
    <name type="scientific">Candidatus Kentrum eta</name>
    <dbReference type="NCBI Taxonomy" id="2126337"/>
    <lineage>
        <taxon>Bacteria</taxon>
        <taxon>Pseudomonadati</taxon>
        <taxon>Pseudomonadota</taxon>
        <taxon>Gammaproteobacteria</taxon>
        <taxon>Candidatus Kentrum</taxon>
    </lineage>
</organism>
<dbReference type="EMBL" id="CAADFG010000027">
    <property type="protein sequence ID" value="VFJ91108.1"/>
    <property type="molecule type" value="Genomic_DNA"/>
</dbReference>
<dbReference type="InterPro" id="IPR049893">
    <property type="entry name" value="Bvu_2165-like_IHF-HU-DNA_bdg"/>
</dbReference>
<feature type="domain" description="DUF4469" evidence="3">
    <location>
        <begin position="171"/>
        <end position="254"/>
    </location>
</feature>
<dbReference type="InterPro" id="IPR010992">
    <property type="entry name" value="IHF-like_DNA-bd_dom_sf"/>
</dbReference>
<name>A0A450UF27_9GAMM</name>
<evidence type="ECO:0000256" key="1">
    <source>
        <dbReference type="ARBA" id="ARBA00023125"/>
    </source>
</evidence>
<evidence type="ECO:0000313" key="5">
    <source>
        <dbReference type="EMBL" id="VFJ91108.1"/>
    </source>
</evidence>
<dbReference type="EMBL" id="CAADFJ010000025">
    <property type="protein sequence ID" value="VFJ98809.1"/>
    <property type="molecule type" value="Genomic_DNA"/>
</dbReference>
<dbReference type="Pfam" id="PF14734">
    <property type="entry name" value="DUF4469"/>
    <property type="match status" value="1"/>
</dbReference>
<feature type="domain" description="Bvu-2165-like IHF-HU-like DNA-binding" evidence="4">
    <location>
        <begin position="36"/>
        <end position="149"/>
    </location>
</feature>
<dbReference type="Gene3D" id="2.70.50.70">
    <property type="match status" value="1"/>
</dbReference>
<dbReference type="GO" id="GO:0003677">
    <property type="term" value="F:DNA binding"/>
    <property type="evidence" value="ECO:0007669"/>
    <property type="project" value="UniProtKB-KW"/>
</dbReference>
<evidence type="ECO:0000259" key="3">
    <source>
        <dbReference type="Pfam" id="PF14734"/>
    </source>
</evidence>
<evidence type="ECO:0000313" key="7">
    <source>
        <dbReference type="EMBL" id="VFJ98809.1"/>
    </source>
</evidence>
<dbReference type="EMBL" id="CAADFI010000023">
    <property type="protein sequence ID" value="VFJ91960.1"/>
    <property type="molecule type" value="Genomic_DNA"/>
</dbReference>
<evidence type="ECO:0000313" key="6">
    <source>
        <dbReference type="EMBL" id="VFJ91960.1"/>
    </source>
</evidence>
<evidence type="ECO:0000259" key="4">
    <source>
        <dbReference type="Pfam" id="PF14848"/>
    </source>
</evidence>
<dbReference type="AlphaFoldDB" id="A0A450UF27"/>